<dbReference type="PANTHER" id="PTHR43000">
    <property type="entry name" value="DTDP-D-GLUCOSE 4,6-DEHYDRATASE-RELATED"/>
    <property type="match status" value="1"/>
</dbReference>
<reference evidence="2 3" key="1">
    <citation type="submission" date="2016-12" db="EMBL/GenBank/DDBJ databases">
        <authorList>
            <person name="Song W.-J."/>
            <person name="Kurnit D.M."/>
        </authorList>
    </citation>
    <scope>NUCLEOTIDE SEQUENCE [LARGE SCALE GENOMIC DNA]</scope>
    <source>
        <strain evidence="2 3">DSM 11393</strain>
    </source>
</reference>
<protein>
    <submittedName>
        <fullName evidence="2">CDP-glucose 4,6-dehydratase</fullName>
    </submittedName>
</protein>
<dbReference type="InterPro" id="IPR013445">
    <property type="entry name" value="CDP_4_6_deHydtase"/>
</dbReference>
<evidence type="ECO:0000259" key="1">
    <source>
        <dbReference type="Pfam" id="PF16363"/>
    </source>
</evidence>
<dbReference type="Gene3D" id="3.90.25.10">
    <property type="entry name" value="UDP-galactose 4-epimerase, domain 1"/>
    <property type="match status" value="1"/>
</dbReference>
<dbReference type="Pfam" id="PF16363">
    <property type="entry name" value="GDP_Man_Dehyd"/>
    <property type="match status" value="1"/>
</dbReference>
<dbReference type="SUPFAM" id="SSF51735">
    <property type="entry name" value="NAD(P)-binding Rossmann-fold domains"/>
    <property type="match status" value="1"/>
</dbReference>
<gene>
    <name evidence="2" type="ORF">SAMN02745728_01174</name>
</gene>
<accession>A0A1M7SRF0</accession>
<dbReference type="InterPro" id="IPR016040">
    <property type="entry name" value="NAD(P)-bd_dom"/>
</dbReference>
<dbReference type="Proteomes" id="UP000186469">
    <property type="component" value="Unassembled WGS sequence"/>
</dbReference>
<proteinExistence type="predicted"/>
<sequence length="377" mass="42398">MDMQNIFNGVYKNTRVLVTGHTGFKGSWLTAWLLSLGAEVAGYSLEEPISEPNNFEVLNLKKRIKHYIGDVRDLKTLSAAIQEFKPEIIFHLAAQALVRPSYVDPVATFEINAVGTLNVLESARLLPNLKALVMITSDKCYRNDEWVFGYRETDHLGGNDPYSASKACAEIIIHSYIKSFFSKSPKAVSVRAGNVIGGGDWGVDRIVPDCAKSYAANTPVNIRSPWATRPWQHVLEPLSGYLWTGAKLLLNDEYPIAVNGEAFNFGPPSDVNQNVASVVESLSTFWTGFESRMNKEDIAGKKECTLLKLCCDKSLAHLNWKACLEFKETIAFTAEWYKTYYAKDGKTQDMYEYTLKQIKNYTQKAQERGIFWASLKK</sequence>
<organism evidence="2 3">
    <name type="scientific">Desulfovibrio litoralis DSM 11393</name>
    <dbReference type="NCBI Taxonomy" id="1121455"/>
    <lineage>
        <taxon>Bacteria</taxon>
        <taxon>Pseudomonadati</taxon>
        <taxon>Thermodesulfobacteriota</taxon>
        <taxon>Desulfovibrionia</taxon>
        <taxon>Desulfovibrionales</taxon>
        <taxon>Desulfovibrionaceae</taxon>
        <taxon>Desulfovibrio</taxon>
    </lineage>
</organism>
<dbReference type="Gene3D" id="3.40.50.720">
    <property type="entry name" value="NAD(P)-binding Rossmann-like Domain"/>
    <property type="match status" value="1"/>
</dbReference>
<dbReference type="NCBIfam" id="TIGR02622">
    <property type="entry name" value="CDP_4_6_dhtase"/>
    <property type="match status" value="1"/>
</dbReference>
<keyword evidence="3" id="KW-1185">Reference proteome</keyword>
<evidence type="ECO:0000313" key="2">
    <source>
        <dbReference type="EMBL" id="SHN60958.1"/>
    </source>
</evidence>
<dbReference type="AlphaFoldDB" id="A0A1M7SRF0"/>
<dbReference type="STRING" id="1121455.SAMN02745728_01174"/>
<name>A0A1M7SRF0_9BACT</name>
<feature type="domain" description="NAD(P)-binding" evidence="1">
    <location>
        <begin position="17"/>
        <end position="240"/>
    </location>
</feature>
<evidence type="ECO:0000313" key="3">
    <source>
        <dbReference type="Proteomes" id="UP000186469"/>
    </source>
</evidence>
<dbReference type="InterPro" id="IPR036291">
    <property type="entry name" value="NAD(P)-bd_dom_sf"/>
</dbReference>
<dbReference type="EMBL" id="FRDI01000004">
    <property type="protein sequence ID" value="SHN60958.1"/>
    <property type="molecule type" value="Genomic_DNA"/>
</dbReference>